<sequence>MGIFDLFKKLVKENKVEEIVIEKLAFSDIEGWIERKIRENELKQNEVILMIKDKIKRHNNELNKKIKILEDFDVEAKKEKDNIKGIVNSSKKDYIMAVENFLENLNNLEMNEFEEFMKKINKIFFNFNKSSFKNYERATILIGKEMASIKESIRAFSKELLKTYEKNKDVVDFFKTILQIKSKYQNINPIDNTLNTTIENKVSLNKKISEKEEENRILKQNLEKIKTSPAYLDNLAKQKKIKSLGEELKKDILELKQLLDFKALANFFHIFEKQMKIVKNHKEDFYTLFFKRQWKINYKFAR</sequence>
<protein>
    <submittedName>
        <fullName evidence="2">Uncharacterized protein</fullName>
    </submittedName>
</protein>
<gene>
    <name evidence="2" type="ORF">S01H4_18878</name>
</gene>
<evidence type="ECO:0000313" key="2">
    <source>
        <dbReference type="EMBL" id="GAG53874.1"/>
    </source>
</evidence>
<organism evidence="2">
    <name type="scientific">marine sediment metagenome</name>
    <dbReference type="NCBI Taxonomy" id="412755"/>
    <lineage>
        <taxon>unclassified sequences</taxon>
        <taxon>metagenomes</taxon>
        <taxon>ecological metagenomes</taxon>
    </lineage>
</organism>
<evidence type="ECO:0000256" key="1">
    <source>
        <dbReference type="SAM" id="Coils"/>
    </source>
</evidence>
<proteinExistence type="predicted"/>
<keyword evidence="1" id="KW-0175">Coiled coil</keyword>
<accession>X0YDE0</accession>
<comment type="caution">
    <text evidence="2">The sequence shown here is derived from an EMBL/GenBank/DDBJ whole genome shotgun (WGS) entry which is preliminary data.</text>
</comment>
<dbReference type="AlphaFoldDB" id="X0YDE0"/>
<name>X0YDE0_9ZZZZ</name>
<reference evidence="2" key="1">
    <citation type="journal article" date="2014" name="Front. Microbiol.">
        <title>High frequency of phylogenetically diverse reductive dehalogenase-homologous genes in deep subseafloor sedimentary metagenomes.</title>
        <authorList>
            <person name="Kawai M."/>
            <person name="Futagami T."/>
            <person name="Toyoda A."/>
            <person name="Takaki Y."/>
            <person name="Nishi S."/>
            <person name="Hori S."/>
            <person name="Arai W."/>
            <person name="Tsubouchi T."/>
            <person name="Morono Y."/>
            <person name="Uchiyama I."/>
            <person name="Ito T."/>
            <person name="Fujiyama A."/>
            <person name="Inagaki F."/>
            <person name="Takami H."/>
        </authorList>
    </citation>
    <scope>NUCLEOTIDE SEQUENCE</scope>
    <source>
        <strain evidence="2">Expedition CK06-06</strain>
    </source>
</reference>
<feature type="coiled-coil region" evidence="1">
    <location>
        <begin position="194"/>
        <end position="228"/>
    </location>
</feature>
<dbReference type="EMBL" id="BART01008388">
    <property type="protein sequence ID" value="GAG53874.1"/>
    <property type="molecule type" value="Genomic_DNA"/>
</dbReference>